<dbReference type="AlphaFoldDB" id="A0AAW2V3K0"/>
<accession>A0AAW2V3K0</accession>
<reference evidence="1" key="2">
    <citation type="journal article" date="2024" name="Plant">
        <title>Genomic evolution and insights into agronomic trait innovations of Sesamum species.</title>
        <authorList>
            <person name="Miao H."/>
            <person name="Wang L."/>
            <person name="Qu L."/>
            <person name="Liu H."/>
            <person name="Sun Y."/>
            <person name="Le M."/>
            <person name="Wang Q."/>
            <person name="Wei S."/>
            <person name="Zheng Y."/>
            <person name="Lin W."/>
            <person name="Duan Y."/>
            <person name="Cao H."/>
            <person name="Xiong S."/>
            <person name="Wang X."/>
            <person name="Wei L."/>
            <person name="Li C."/>
            <person name="Ma Q."/>
            <person name="Ju M."/>
            <person name="Zhao R."/>
            <person name="Li G."/>
            <person name="Mu C."/>
            <person name="Tian Q."/>
            <person name="Mei H."/>
            <person name="Zhang T."/>
            <person name="Gao T."/>
            <person name="Zhang H."/>
        </authorList>
    </citation>
    <scope>NUCLEOTIDE SEQUENCE</scope>
    <source>
        <strain evidence="1">G02</strain>
    </source>
</reference>
<dbReference type="EMBL" id="JACGWJ010000004">
    <property type="protein sequence ID" value="KAL0423773.1"/>
    <property type="molecule type" value="Genomic_DNA"/>
</dbReference>
<name>A0AAW2V3K0_SESRA</name>
<dbReference type="PANTHER" id="PTHR31860">
    <property type="entry name" value="HEAT-INDUCIBLE TRANSCRIPTION REPRESSOR (DUF639)-RELATED"/>
    <property type="match status" value="1"/>
</dbReference>
<reference evidence="1" key="1">
    <citation type="submission" date="2020-06" db="EMBL/GenBank/DDBJ databases">
        <authorList>
            <person name="Li T."/>
            <person name="Hu X."/>
            <person name="Zhang T."/>
            <person name="Song X."/>
            <person name="Zhang H."/>
            <person name="Dai N."/>
            <person name="Sheng W."/>
            <person name="Hou X."/>
            <person name="Wei L."/>
        </authorList>
    </citation>
    <scope>NUCLEOTIDE SEQUENCE</scope>
    <source>
        <strain evidence="1">G02</strain>
        <tissue evidence="1">Leaf</tissue>
    </source>
</reference>
<sequence>MEFPELKGHTRRDYWLAIIREVLYAHRFISKFRLSGHQRDEVLLKAIFGILRLQALKEISSAVPLCCEALLMFNVCDQLPGGDLILEKLANILTMREVDRKMHGNLEMECIQFLLWHLLQVWDLFLGQVLA</sequence>
<dbReference type="PANTHER" id="PTHR31860:SF6">
    <property type="entry name" value="HEAT-INDUCIBLE TRANSCRIPTION REPRESSOR (DUF639)"/>
    <property type="match status" value="1"/>
</dbReference>
<organism evidence="1">
    <name type="scientific">Sesamum radiatum</name>
    <name type="common">Black benniseed</name>
    <dbReference type="NCBI Taxonomy" id="300843"/>
    <lineage>
        <taxon>Eukaryota</taxon>
        <taxon>Viridiplantae</taxon>
        <taxon>Streptophyta</taxon>
        <taxon>Embryophyta</taxon>
        <taxon>Tracheophyta</taxon>
        <taxon>Spermatophyta</taxon>
        <taxon>Magnoliopsida</taxon>
        <taxon>eudicotyledons</taxon>
        <taxon>Gunneridae</taxon>
        <taxon>Pentapetalae</taxon>
        <taxon>asterids</taxon>
        <taxon>lamiids</taxon>
        <taxon>Lamiales</taxon>
        <taxon>Pedaliaceae</taxon>
        <taxon>Sesamum</taxon>
    </lineage>
</organism>
<proteinExistence type="predicted"/>
<protein>
    <submittedName>
        <fullName evidence="1">Uncharacterized protein</fullName>
    </submittedName>
</protein>
<gene>
    <name evidence="1" type="ORF">Sradi_0912100</name>
</gene>
<evidence type="ECO:0000313" key="1">
    <source>
        <dbReference type="EMBL" id="KAL0423773.1"/>
    </source>
</evidence>
<comment type="caution">
    <text evidence="1">The sequence shown here is derived from an EMBL/GenBank/DDBJ whole genome shotgun (WGS) entry which is preliminary data.</text>
</comment>